<feature type="domain" description="CHAT" evidence="1">
    <location>
        <begin position="66"/>
        <end position="336"/>
    </location>
</feature>
<geneLocation type="plasmid" evidence="2 3">
    <name>pHAU02</name>
</geneLocation>
<dbReference type="Proteomes" id="UP000000787">
    <property type="component" value="Plasmid pHAU02"/>
</dbReference>
<dbReference type="HOGENOM" id="CLU_003004_0_0_0"/>
<dbReference type="eggNOG" id="COG0457">
    <property type="taxonomic scope" value="Bacteria"/>
</dbReference>
<gene>
    <name evidence="2" type="ordered locus">Haur_5268</name>
</gene>
<sequence length="1958" mass="211014">MSSTFASFHLTIAAPHGDRYPVTARTQAGNEVNEDILLPLDDPTLTVYQMALRYPISIDESVVIAVGQLLYQALFQGTIAEAFATARAHADQQKVALRLHLAIQKSLPTIAALPWELMATEAGRPLMLEHALVRTFSWNDPIPDLGIPSGERIRLAVTSALPMELADHPIAAEDEVAIIRAAITHSARPIDLIEVPHLTRDRLTDLLTNQRPHIVHHIGHGIIQSDMSYLDLERADQSRDQLSAREFSSMLHQSGVQLVVLNACHTGSAGENLLTSFAPIFITDRIPAAIGMQAAILNRTGHCFANAFYAALGNSGSIDASLIAARKAILADGHEHGAWGFPTLYSRVPHSQLWGYRTPQPVDPLTQRDRERITKAAQQIESDRLLNLRLQGFVGRVNELAAMREHIEAMRPTGGYVLIKAAAGEGKSSSIAKLIQEAGIAQTPHHFIALTTGRDYQLGLLRAVVAQLILKHNLTVSYFPEESYPAMKGEFARILDDLSKQGIQETIYLDGLDQLQPERDGSRDLSFLPPQPPPGIVIVLGSRPDETLKPLEILHRVDYALPPLSEGDALALWRSVQPAVADSLLHDLYTALKGNALFVYLAADTMRDQSVVDATSLIRRIEQNPHNLFGITLERIKNRSEHRWPTIWKPMLALLLVAQEPLRLDVLGDLLEHDHDTMQDAVWVLGGLVSQGIDQRVALHHLLFRDFLAASVFNDREVKRWHQRLADWCAQDVDAIWADHPDTMEQARRIYARYHYIIHLALAENWTTLWQVLDTGDYGEQKTRFDPSTRLYALDLDRGRESAITAGRSTEEHIQNLPRLWKYSLLRTSLTSRVDQWPDEVFEVLAIVGRTHEALERIELLSSNENQISCWLRILPWCDNKQQHLLVMRLDEVCRHLSGFDKKMDAIRAIANAAATHGQREQALAILTTAVSIAHSIDHPYYRSDALATIAKDTATYGQREQALAILTTAASIAHSIDDPSDKSAALATIAIAAATLGQREQALAILTTAVSIAHSIDDPYEKSDALATIAIAAATLGQREQALAILATAVSIAHSIDHPYYRSDALATIAKDTATYGAIDQALSIAHSIDNPYYRSDALATIANAAATHGQREQALAILTTAVSIAQSIDGFNKSAVLATFANAAATYGAIDQALSIAHSIDGLNRSDALATVAKGIATYGAIDQALSIAHSIDHPYYRSDALATIANAAATHGQREQALAILTTAVSIAQSIDGFNKSAVLATFAKDTATYGAIDQALSIAHSIDHPLQRRDVLLIIAATAATHGQQEQALAILATAVSIAHSIDDPSHKSAVLETIAKDTATYGAIDHAVSITQSIDSPYHKSKALASIANAAATLGQREQALAILTTAVSIAHSIDHSYHKSAVLATFANAAATYGAIDQALSIAHSIDGLINRSDALATVAKGTATYGAIDQALSIAHSIDHPLQRRDVLLIIAATAATHGQREQALAILATAVSIAHSIDIPWQKSDALATIAKDTATYGAIDHAVSITHSIDDLFYKSDALFIIAATAATLGQQEQALAILATAVSIAQSIDSLYYLSDALATIVNAAATHGQREQALAIAHSIDDPSHKSAVLATIAIAAATHGQREQALAIAHSIDDPYHKSDALTTIANAAVTHGQREQALAILTTAASIAHSIDDPYYKSGALATIANAAATLGQREQALAILATAASITQSIDDPYEKSDALATIANAAATLGQREQALAILATAVSITHSIDSPSHKSTVLATIVNAATHSAIDHAVSITQSIDSPYHKSKALASIANAAATLGQREQALAILTTAVSITHSIDSPSHKSTVLATIANAAATYGAIDQALSIAHSIDDPLQRHAVLATIAAADASQDAIERALSIAHSIDNLDHRAETFRIILQKDLSVIDVLTSIQHEWFRSKIPQDLWTMTPMIAPLLNDYPWLGTVILEEEAWVNEQLKRLG</sequence>
<evidence type="ECO:0000313" key="3">
    <source>
        <dbReference type="Proteomes" id="UP000000787"/>
    </source>
</evidence>
<dbReference type="SMART" id="SM00028">
    <property type="entry name" value="TPR"/>
    <property type="match status" value="11"/>
</dbReference>
<dbReference type="EMBL" id="CP000877">
    <property type="protein sequence ID" value="ABX07895.1"/>
    <property type="molecule type" value="Genomic_DNA"/>
</dbReference>
<keyword evidence="2" id="KW-0614">Plasmid</keyword>
<keyword evidence="3" id="KW-1185">Reference proteome</keyword>
<dbReference type="Pfam" id="PF12770">
    <property type="entry name" value="CHAT"/>
    <property type="match status" value="1"/>
</dbReference>
<dbReference type="Gene3D" id="1.25.40.10">
    <property type="entry name" value="Tetratricopeptide repeat domain"/>
    <property type="match status" value="7"/>
</dbReference>
<dbReference type="KEGG" id="hau:Haur_5268"/>
<dbReference type="SUPFAM" id="SSF52540">
    <property type="entry name" value="P-loop containing nucleoside triphosphate hydrolases"/>
    <property type="match status" value="1"/>
</dbReference>
<dbReference type="InterPro" id="IPR019734">
    <property type="entry name" value="TPR_rpt"/>
</dbReference>
<dbReference type="BioCyc" id="HAUR316274:GHYA-5330-MONOMER"/>
<proteinExistence type="predicted"/>
<dbReference type="InterPro" id="IPR024983">
    <property type="entry name" value="CHAT_dom"/>
</dbReference>
<evidence type="ECO:0000313" key="2">
    <source>
        <dbReference type="EMBL" id="ABX07895.1"/>
    </source>
</evidence>
<dbReference type="PANTHER" id="PTHR10098:SF108">
    <property type="entry name" value="TETRATRICOPEPTIDE REPEAT PROTEIN 28"/>
    <property type="match status" value="1"/>
</dbReference>
<dbReference type="InterPro" id="IPR011990">
    <property type="entry name" value="TPR-like_helical_dom_sf"/>
</dbReference>
<dbReference type="InterPro" id="IPR027417">
    <property type="entry name" value="P-loop_NTPase"/>
</dbReference>
<evidence type="ECO:0000259" key="1">
    <source>
        <dbReference type="Pfam" id="PF12770"/>
    </source>
</evidence>
<protein>
    <submittedName>
        <fullName evidence="2">TPR repeat-containing protein</fullName>
    </submittedName>
</protein>
<organism evidence="2 3">
    <name type="scientific">Herpetosiphon aurantiacus (strain ATCC 23779 / DSM 785 / 114-95)</name>
    <dbReference type="NCBI Taxonomy" id="316274"/>
    <lineage>
        <taxon>Bacteria</taxon>
        <taxon>Bacillati</taxon>
        <taxon>Chloroflexota</taxon>
        <taxon>Chloroflexia</taxon>
        <taxon>Herpetosiphonales</taxon>
        <taxon>Herpetosiphonaceae</taxon>
        <taxon>Herpetosiphon</taxon>
    </lineage>
</organism>
<dbReference type="PANTHER" id="PTHR10098">
    <property type="entry name" value="RAPSYN-RELATED"/>
    <property type="match status" value="1"/>
</dbReference>
<dbReference type="SUPFAM" id="SSF48452">
    <property type="entry name" value="TPR-like"/>
    <property type="match status" value="5"/>
</dbReference>
<name>A9B981_HERA2</name>
<reference evidence="2 3" key="1">
    <citation type="journal article" date="2011" name="Stand. Genomic Sci.">
        <title>Complete genome sequence of the filamentous gliding predatory bacterium Herpetosiphon aurantiacus type strain (114-95(T)).</title>
        <authorList>
            <person name="Kiss H."/>
            <person name="Nett M."/>
            <person name="Domin N."/>
            <person name="Martin K."/>
            <person name="Maresca J.A."/>
            <person name="Copeland A."/>
            <person name="Lapidus A."/>
            <person name="Lucas S."/>
            <person name="Berry K.W."/>
            <person name="Glavina Del Rio T."/>
            <person name="Dalin E."/>
            <person name="Tice H."/>
            <person name="Pitluck S."/>
            <person name="Richardson P."/>
            <person name="Bruce D."/>
            <person name="Goodwin L."/>
            <person name="Han C."/>
            <person name="Detter J.C."/>
            <person name="Schmutz J."/>
            <person name="Brettin T."/>
            <person name="Land M."/>
            <person name="Hauser L."/>
            <person name="Kyrpides N.C."/>
            <person name="Ivanova N."/>
            <person name="Goker M."/>
            <person name="Woyke T."/>
            <person name="Klenk H.P."/>
            <person name="Bryant D.A."/>
        </authorList>
    </citation>
    <scope>NUCLEOTIDE SEQUENCE [LARGE SCALE GENOMIC DNA]</scope>
    <source>
        <strain evidence="3">ATCC 23779 / DSM 785 / 114-95</strain>
        <plasmid evidence="2">pHAU02</plasmid>
    </source>
</reference>
<accession>A9B981</accession>
<dbReference type="InParanoid" id="A9B981"/>
<dbReference type="eggNOG" id="COG4995">
    <property type="taxonomic scope" value="Bacteria"/>
</dbReference>